<evidence type="ECO:0000313" key="2">
    <source>
        <dbReference type="Proteomes" id="UP000233100"/>
    </source>
</evidence>
<protein>
    <recommendedName>
        <fullName evidence="3">Endonuclease/exonuclease/phosphatase domain-containing protein</fullName>
    </recommendedName>
</protein>
<reference evidence="1" key="2">
    <citation type="submission" date="2025-08" db="UniProtKB">
        <authorList>
            <consortium name="Ensembl"/>
        </authorList>
    </citation>
    <scope>IDENTIFICATION</scope>
</reference>
<accession>A0A7N9CRT8</accession>
<dbReference type="SUPFAM" id="SSF56219">
    <property type="entry name" value="DNase I-like"/>
    <property type="match status" value="1"/>
</dbReference>
<evidence type="ECO:0008006" key="3">
    <source>
        <dbReference type="Google" id="ProtNLM"/>
    </source>
</evidence>
<dbReference type="GeneTree" id="ENSGT00950000183016"/>
<dbReference type="Gene3D" id="3.60.10.10">
    <property type="entry name" value="Endonuclease/exonuclease/phosphatase"/>
    <property type="match status" value="1"/>
</dbReference>
<dbReference type="InterPro" id="IPR036691">
    <property type="entry name" value="Endo/exonu/phosph_ase_sf"/>
</dbReference>
<reference evidence="1 2" key="1">
    <citation type="submission" date="2013-03" db="EMBL/GenBank/DDBJ databases">
        <authorList>
            <person name="Warren W."/>
            <person name="Wilson R.K."/>
        </authorList>
    </citation>
    <scope>NUCLEOTIDE SEQUENCE</scope>
</reference>
<dbReference type="Proteomes" id="UP000233100">
    <property type="component" value="Chromosome 6"/>
</dbReference>
<sequence>MMNAMVFHANGHQKQAGLAIPISDETNLKATAGKRDKEGHYIMGKGLVQQENIIILNIYAPNTPKFIKQLLIDLRNEIDSNTIIVGDFNTPLIALDRQSRQKVNKQWV</sequence>
<dbReference type="AlphaFoldDB" id="A0A7N9CRT8"/>
<proteinExistence type="predicted"/>
<reference evidence="1" key="3">
    <citation type="submission" date="2025-09" db="UniProtKB">
        <authorList>
            <consortium name="Ensembl"/>
        </authorList>
    </citation>
    <scope>IDENTIFICATION</scope>
</reference>
<evidence type="ECO:0000313" key="1">
    <source>
        <dbReference type="Ensembl" id="ENSMFAP00000052825.1"/>
    </source>
</evidence>
<dbReference type="Ensembl" id="ENSMFAT00000089377.1">
    <property type="protein sequence ID" value="ENSMFAP00000052825.1"/>
    <property type="gene ID" value="ENSMFAG00000057605.1"/>
</dbReference>
<keyword evidence="2" id="KW-1185">Reference proteome</keyword>
<name>A0A7N9CRT8_MACFA</name>
<organism evidence="1 2">
    <name type="scientific">Macaca fascicularis</name>
    <name type="common">Crab-eating macaque</name>
    <name type="synonym">Cynomolgus monkey</name>
    <dbReference type="NCBI Taxonomy" id="9541"/>
    <lineage>
        <taxon>Eukaryota</taxon>
        <taxon>Metazoa</taxon>
        <taxon>Chordata</taxon>
        <taxon>Craniata</taxon>
        <taxon>Vertebrata</taxon>
        <taxon>Euteleostomi</taxon>
        <taxon>Mammalia</taxon>
        <taxon>Eutheria</taxon>
        <taxon>Euarchontoglires</taxon>
        <taxon>Primates</taxon>
        <taxon>Haplorrhini</taxon>
        <taxon>Catarrhini</taxon>
        <taxon>Cercopithecidae</taxon>
        <taxon>Cercopithecinae</taxon>
        <taxon>Macaca</taxon>
    </lineage>
</organism>